<dbReference type="STRING" id="1314773.A0A3N2Q072"/>
<dbReference type="PANTHER" id="PTHR38111:SF9">
    <property type="entry name" value="ZN(2)-C6 FUNGAL-TYPE DOMAIN-CONTAINING PROTEIN"/>
    <property type="match status" value="1"/>
</dbReference>
<proteinExistence type="predicted"/>
<dbReference type="Proteomes" id="UP000272025">
    <property type="component" value="Unassembled WGS sequence"/>
</dbReference>
<dbReference type="PANTHER" id="PTHR38111">
    <property type="entry name" value="ZN(2)-C6 FUNGAL-TYPE DOMAIN-CONTAINING PROTEIN-RELATED"/>
    <property type="match status" value="1"/>
</dbReference>
<protein>
    <submittedName>
        <fullName evidence="1">Uncharacterized protein</fullName>
    </submittedName>
</protein>
<dbReference type="GeneID" id="39584239"/>
<gene>
    <name evidence="1" type="ORF">SODALDRAFT_90252</name>
</gene>
<accession>A0A3N2Q072</accession>
<reference evidence="1 2" key="1">
    <citation type="journal article" date="2018" name="Mol. Ecol.">
        <title>The obligate alkalophilic soda-lake fungus Sodiomyces alkalinus has shifted to a protein diet.</title>
        <authorList>
            <person name="Grum-Grzhimaylo A.A."/>
            <person name="Falkoski D.L."/>
            <person name="van den Heuvel J."/>
            <person name="Valero-Jimenez C.A."/>
            <person name="Min B."/>
            <person name="Choi I.G."/>
            <person name="Lipzen A."/>
            <person name="Daum C.G."/>
            <person name="Aanen D.K."/>
            <person name="Tsang A."/>
            <person name="Henrissat B."/>
            <person name="Bilanenko E.N."/>
            <person name="de Vries R.P."/>
            <person name="van Kan J.A.L."/>
            <person name="Grigoriev I.V."/>
            <person name="Debets A.J.M."/>
        </authorList>
    </citation>
    <scope>NUCLEOTIDE SEQUENCE [LARGE SCALE GENOMIC DNA]</scope>
    <source>
        <strain evidence="1 2">F11</strain>
    </source>
</reference>
<dbReference type="InterPro" id="IPR053178">
    <property type="entry name" value="Osmoadaptation_assoc"/>
</dbReference>
<evidence type="ECO:0000313" key="1">
    <source>
        <dbReference type="EMBL" id="ROT40171.1"/>
    </source>
</evidence>
<organism evidence="1 2">
    <name type="scientific">Sodiomyces alkalinus (strain CBS 110278 / VKM F-3762 / F11)</name>
    <name type="common">Alkaliphilic filamentous fungus</name>
    <dbReference type="NCBI Taxonomy" id="1314773"/>
    <lineage>
        <taxon>Eukaryota</taxon>
        <taxon>Fungi</taxon>
        <taxon>Dikarya</taxon>
        <taxon>Ascomycota</taxon>
        <taxon>Pezizomycotina</taxon>
        <taxon>Sordariomycetes</taxon>
        <taxon>Hypocreomycetidae</taxon>
        <taxon>Glomerellales</taxon>
        <taxon>Plectosphaerellaceae</taxon>
        <taxon>Sodiomyces</taxon>
    </lineage>
</organism>
<evidence type="ECO:0000313" key="2">
    <source>
        <dbReference type="Proteomes" id="UP000272025"/>
    </source>
</evidence>
<name>A0A3N2Q072_SODAK</name>
<sequence>MGPQSFQHFPAHHYFVRVYRHVAVMLALLNRTATFLSSEEWRTVPWKFHPKSALDRLLDILFLSPGLFVRTDALVPAPATTTRRTKAQKLLHDCLAVESQLDHWHATLTGPGEGEPIARPIYWAEDTESPSAIVDPQHNPFAGCLAFRDDPTALALLTYWTALLLLNASSNRVHAAVCAPVLDDYPNLYPDLPPSLRIDASKYRQGREYASCICRGLDFALAAGVQVDALVAPLVVAQGVYREINTASRDGELEVVWCEAFREGLVTTGQYIVESISSRSWVEAGQF</sequence>
<dbReference type="EMBL" id="ML119052">
    <property type="protein sequence ID" value="ROT40171.1"/>
    <property type="molecule type" value="Genomic_DNA"/>
</dbReference>
<keyword evidence="2" id="KW-1185">Reference proteome</keyword>
<dbReference type="OrthoDB" id="5332616at2759"/>
<dbReference type="AlphaFoldDB" id="A0A3N2Q072"/>
<dbReference type="RefSeq" id="XP_028467977.1">
    <property type="nucleotide sequence ID" value="XM_028615762.1"/>
</dbReference>